<feature type="chain" id="PRO_5012443244" evidence="1">
    <location>
        <begin position="23"/>
        <end position="88"/>
    </location>
</feature>
<evidence type="ECO:0000313" key="2">
    <source>
        <dbReference type="EMBL" id="MAA14223.1"/>
    </source>
</evidence>
<proteinExistence type="predicted"/>
<feature type="signal peptide" evidence="1">
    <location>
        <begin position="1"/>
        <end position="22"/>
    </location>
</feature>
<accession>A0A224YJ41</accession>
<name>A0A224YJ41_9ACAR</name>
<dbReference type="EMBL" id="GFPF01003077">
    <property type="protein sequence ID" value="MAA14223.1"/>
    <property type="molecule type" value="Transcribed_RNA"/>
</dbReference>
<organism evidence="2">
    <name type="scientific">Rhipicephalus zambeziensis</name>
    <dbReference type="NCBI Taxonomy" id="60191"/>
    <lineage>
        <taxon>Eukaryota</taxon>
        <taxon>Metazoa</taxon>
        <taxon>Ecdysozoa</taxon>
        <taxon>Arthropoda</taxon>
        <taxon>Chelicerata</taxon>
        <taxon>Arachnida</taxon>
        <taxon>Acari</taxon>
        <taxon>Parasitiformes</taxon>
        <taxon>Ixodida</taxon>
        <taxon>Ixodoidea</taxon>
        <taxon>Ixodidae</taxon>
        <taxon>Rhipicephalinae</taxon>
        <taxon>Rhipicephalus</taxon>
        <taxon>Rhipicephalus</taxon>
    </lineage>
</organism>
<sequence length="88" mass="10208">MKNFYFLVTIAIIAVNLATGAGERNESTTAAKNRFRVANSTNECRIYCGKDWEEDCQNGCICYRRNGDEPFLCIDDKEANFYYHSRYQ</sequence>
<evidence type="ECO:0000256" key="1">
    <source>
        <dbReference type="SAM" id="SignalP"/>
    </source>
</evidence>
<keyword evidence="1" id="KW-0732">Signal</keyword>
<reference evidence="2" key="1">
    <citation type="journal article" date="2017" name="Parasit. Vectors">
        <title>Sialotranscriptomics of Rhipicephalus zambeziensis reveals intricate expression profiles of secretory proteins and suggests tight temporal transcriptional regulation during blood-feeding.</title>
        <authorList>
            <person name="de Castro M.H."/>
            <person name="de Klerk D."/>
            <person name="Pienaar R."/>
            <person name="Rees D.J.G."/>
            <person name="Mans B.J."/>
        </authorList>
    </citation>
    <scope>NUCLEOTIDE SEQUENCE</scope>
    <source>
        <tissue evidence="2">Salivary glands</tissue>
    </source>
</reference>
<dbReference type="AlphaFoldDB" id="A0A224YJ41"/>
<protein>
    <submittedName>
        <fullName evidence="2">Uncharacterized protein</fullName>
    </submittedName>
</protein>